<dbReference type="Pfam" id="PF00931">
    <property type="entry name" value="NB-ARC"/>
    <property type="match status" value="1"/>
</dbReference>
<dbReference type="SMART" id="SM00255">
    <property type="entry name" value="TIR"/>
    <property type="match status" value="1"/>
</dbReference>
<reference evidence="4 5" key="1">
    <citation type="submission" date="2024-02" db="EMBL/GenBank/DDBJ databases">
        <authorList>
            <consortium name="ELIXIR-Norway"/>
            <consortium name="Elixir Norway"/>
        </authorList>
    </citation>
    <scope>NUCLEOTIDE SEQUENCE [LARGE SCALE GENOMIC DNA]</scope>
</reference>
<dbReference type="PANTHER" id="PTHR11017:SF385">
    <property type="entry name" value="DISEASE RESISTANCE PROTEIN (TIR-NBS-LRR CLASS)-RELATED"/>
    <property type="match status" value="1"/>
</dbReference>
<dbReference type="InterPro" id="IPR027417">
    <property type="entry name" value="P-loop_NTPase"/>
</dbReference>
<dbReference type="SUPFAM" id="SSF52200">
    <property type="entry name" value="Toll/Interleukin receptor TIR domain"/>
    <property type="match status" value="1"/>
</dbReference>
<dbReference type="EMBL" id="OZ020097">
    <property type="protein sequence ID" value="CAK9269708.1"/>
    <property type="molecule type" value="Genomic_DNA"/>
</dbReference>
<evidence type="ECO:0000259" key="3">
    <source>
        <dbReference type="PROSITE" id="PS50104"/>
    </source>
</evidence>
<dbReference type="SMART" id="SM00367">
    <property type="entry name" value="LRR_CC"/>
    <property type="match status" value="11"/>
</dbReference>
<proteinExistence type="predicted"/>
<dbReference type="Proteomes" id="UP001497444">
    <property type="component" value="Chromosome 2"/>
</dbReference>
<dbReference type="InterPro" id="IPR032675">
    <property type="entry name" value="LRR_dom_sf"/>
</dbReference>
<dbReference type="SUPFAM" id="SSF52540">
    <property type="entry name" value="P-loop containing nucleoside triphosphate hydrolases"/>
    <property type="match status" value="1"/>
</dbReference>
<dbReference type="InterPro" id="IPR006553">
    <property type="entry name" value="Leu-rich_rpt_Cys-con_subtyp"/>
</dbReference>
<evidence type="ECO:0000256" key="1">
    <source>
        <dbReference type="ARBA" id="ARBA00022614"/>
    </source>
</evidence>
<evidence type="ECO:0000313" key="5">
    <source>
        <dbReference type="Proteomes" id="UP001497444"/>
    </source>
</evidence>
<gene>
    <name evidence="4" type="ORF">CSSPJE1EN1_LOCUS15186</name>
</gene>
<dbReference type="InterPro" id="IPR002182">
    <property type="entry name" value="NB-ARC"/>
</dbReference>
<dbReference type="SUPFAM" id="SSF52058">
    <property type="entry name" value="L domain-like"/>
    <property type="match status" value="3"/>
</dbReference>
<dbReference type="InterPro" id="IPR035897">
    <property type="entry name" value="Toll_tir_struct_dom_sf"/>
</dbReference>
<dbReference type="InterPro" id="IPR055414">
    <property type="entry name" value="LRR_R13L4/SHOC2-like"/>
</dbReference>
<keyword evidence="1" id="KW-0433">Leucine-rich repeat</keyword>
<sequence length="1254" mass="141925">MAAVPEMFDVFLNHRGPDVKRTFAAHLHEALQDAGCRPFLDMESLEKGQHGQKKIYEALGCASVHVAIFSKHYADSDYCLDELCAMLESEKLTIPVFYDVLPNDLHCKLHNGPYTKAFRKIHGRRKASDVKKWKDALGMAAQLSGFKLADYNGDEARLKTAIVSRVRDHLRASQLPLVAPYQVGLEETSKELIETLNQMEKDVGVLSLVGMGGIGKTTLAKEIYYRFEKNDTFQKKSFLMDVRESAILGLQKQLARDLFREDVRSMEEFNKCFNGIMDHKMLIIIDDIDQKGQFDKLIPDINKLGPGSRVIITSRESNVVNNIMKNGNCKYLRHEMALLNTTNSRHLFNWHAFHSVDAIDGFQELAKKVADACCGLPLALEVTGCFLFDKREECDLESTWPQTINTLSKEKDILNKLKISYEGLSPEASMMFLDIACFMIGEREHIAMQIFEACKFDYKGPAPSFSSLKDKCLVKLDEDRRIVMHDLLRDMGRQVIMNQSHNMEKGTPSHLWDPEMVQRVLQNKEGTNKVRGLSTFGVGHGGIGATNVAENYIGMSRLHFLLLDGDNVKGDFSTWSRELSWLQWTNSDILTLPLELDLQKLAVLDLTSNKKLMQIWPSDLEITCKDLRTLILSNCKALIELPKDIGKLLKLNEFNLAFCSSLKALPDSMFQLKELKHLDLSGCFKLGCLPDSIVDLSKLKTFRLRECNNLKNLPNLPVEFGKLQSLVELNLSNCYELRCLPDSIVDLSQLRTFRLFRCHKLEYLPMEFGKLQSLVELNLSGCSKLGCLPDSIVDLSQLETFRLIECHKLENLPLEFGKLQSLVDLDLSNCSKLGCLPNSIVDLSQLKKFRLIGSHKLENLPVEFGKLQSLVELELSGCYDLGCLPDSIVDLSQLKTFRLIGWDKLENLPVEFGKLQSLVELDLFNCSKLVCLPDSIVGLSQLKTFRLFGCHKLESLPVEFKKLQSLVDLHLYDCSKLGCLPDSIVDLSQLRTFRLEECHKLENLPVEFGKLQSLVVLNLFDCSKLGCLPDSIVHLSQLKIFGCHKLENLPVEFGKLQSLVELILSNCYELGCLPDSIVDLSQLKTFRLFGCHKLEYLPMEFGKLQSLVELNLSNCYELGCLPNSIVDLSQLETFRLIECHKLENLPMEFGKLQSLVELDLSDCSKLGCLPNSIVDLSQLKTFRLQRCHKLENLPVEFGKLQSLMELDLSDCYKLGCLPDSIVDLSQLKTFTSSGCHKLENTIRKLGFCNQPICN</sequence>
<evidence type="ECO:0000256" key="2">
    <source>
        <dbReference type="ARBA" id="ARBA00022737"/>
    </source>
</evidence>
<dbReference type="Pfam" id="PF23282">
    <property type="entry name" value="WHD_ROQ1"/>
    <property type="match status" value="1"/>
</dbReference>
<dbReference type="Gene3D" id="1.10.8.430">
    <property type="entry name" value="Helical domain of apoptotic protease-activating factors"/>
    <property type="match status" value="1"/>
</dbReference>
<protein>
    <recommendedName>
        <fullName evidence="3">TIR domain-containing protein</fullName>
    </recommendedName>
</protein>
<dbReference type="InterPro" id="IPR000157">
    <property type="entry name" value="TIR_dom"/>
</dbReference>
<organism evidence="4 5">
    <name type="scientific">Sphagnum jensenii</name>
    <dbReference type="NCBI Taxonomy" id="128206"/>
    <lineage>
        <taxon>Eukaryota</taxon>
        <taxon>Viridiplantae</taxon>
        <taxon>Streptophyta</taxon>
        <taxon>Embryophyta</taxon>
        <taxon>Bryophyta</taxon>
        <taxon>Sphagnophytina</taxon>
        <taxon>Sphagnopsida</taxon>
        <taxon>Sphagnales</taxon>
        <taxon>Sphagnaceae</taxon>
        <taxon>Sphagnum</taxon>
    </lineage>
</organism>
<dbReference type="PROSITE" id="PS50104">
    <property type="entry name" value="TIR"/>
    <property type="match status" value="1"/>
</dbReference>
<evidence type="ECO:0000313" key="4">
    <source>
        <dbReference type="EMBL" id="CAK9269708.1"/>
    </source>
</evidence>
<keyword evidence="2" id="KW-0677">Repeat</keyword>
<accession>A0ABP0WS53</accession>
<name>A0ABP0WS53_9BRYO</name>
<dbReference type="PANTHER" id="PTHR11017">
    <property type="entry name" value="LEUCINE-RICH REPEAT-CONTAINING PROTEIN"/>
    <property type="match status" value="1"/>
</dbReference>
<dbReference type="Gene3D" id="3.80.10.10">
    <property type="entry name" value="Ribonuclease Inhibitor"/>
    <property type="match status" value="5"/>
</dbReference>
<dbReference type="Gene3D" id="3.40.50.300">
    <property type="entry name" value="P-loop containing nucleotide triphosphate hydrolases"/>
    <property type="match status" value="1"/>
</dbReference>
<dbReference type="InterPro" id="IPR044974">
    <property type="entry name" value="Disease_R_plants"/>
</dbReference>
<dbReference type="InterPro" id="IPR058192">
    <property type="entry name" value="WHD_ROQ1-like"/>
</dbReference>
<dbReference type="Pfam" id="PF01582">
    <property type="entry name" value="TIR"/>
    <property type="match status" value="1"/>
</dbReference>
<dbReference type="InterPro" id="IPR042197">
    <property type="entry name" value="Apaf_helical"/>
</dbReference>
<dbReference type="Gene3D" id="3.40.50.10140">
    <property type="entry name" value="Toll/interleukin-1 receptor homology (TIR) domain"/>
    <property type="match status" value="1"/>
</dbReference>
<keyword evidence="5" id="KW-1185">Reference proteome</keyword>
<dbReference type="Pfam" id="PF23598">
    <property type="entry name" value="LRR_14"/>
    <property type="match status" value="3"/>
</dbReference>
<feature type="domain" description="TIR" evidence="3">
    <location>
        <begin position="6"/>
        <end position="170"/>
    </location>
</feature>
<dbReference type="PRINTS" id="PR00364">
    <property type="entry name" value="DISEASERSIST"/>
</dbReference>